<dbReference type="AlphaFoldDB" id="M5J416"/>
<keyword evidence="1" id="KW-1133">Transmembrane helix</keyword>
<evidence type="ECO:0000313" key="3">
    <source>
        <dbReference type="Proteomes" id="UP000011912"/>
    </source>
</evidence>
<dbReference type="Proteomes" id="UP000011912">
    <property type="component" value="Unassembled WGS sequence"/>
</dbReference>
<proteinExistence type="predicted"/>
<gene>
    <name evidence="2" type="ORF">D271_06100</name>
</gene>
<dbReference type="Pfam" id="PF09911">
    <property type="entry name" value="DUF2140"/>
    <property type="match status" value="1"/>
</dbReference>
<feature type="transmembrane region" description="Helical" evidence="1">
    <location>
        <begin position="12"/>
        <end position="30"/>
    </location>
</feature>
<dbReference type="STRING" id="1227363.D271_06100"/>
<keyword evidence="3" id="KW-1185">Reference proteome</keyword>
<reference evidence="2 3" key="1">
    <citation type="journal article" date="2013" name="Genome Announc.">
        <title>Genome Sequence of Lactobacillus saerimneri 30a (Formerly Lactobacillus sp. Strain 30a), a Reference Lactic Acid Bacterium Strain Producing Biogenic Amines.</title>
        <authorList>
            <person name="Romano A."/>
            <person name="Trip H."/>
            <person name="Campbell-Sills H."/>
            <person name="Bouchez O."/>
            <person name="Sherman D."/>
            <person name="Lolkema J.S."/>
            <person name="Lucas P.M."/>
        </authorList>
    </citation>
    <scope>NUCLEOTIDE SEQUENCE [LARGE SCALE GENOMIC DNA]</scope>
    <source>
        <strain evidence="2 3">30a</strain>
    </source>
</reference>
<organism evidence="2 3">
    <name type="scientific">Ligilactobacillus saerimneri 30a</name>
    <dbReference type="NCBI Taxonomy" id="1227363"/>
    <lineage>
        <taxon>Bacteria</taxon>
        <taxon>Bacillati</taxon>
        <taxon>Bacillota</taxon>
        <taxon>Bacilli</taxon>
        <taxon>Lactobacillales</taxon>
        <taxon>Lactobacillaceae</taxon>
        <taxon>Ligilactobacillus</taxon>
    </lineage>
</organism>
<accession>M5J416</accession>
<keyword evidence="1" id="KW-0812">Transmembrane</keyword>
<keyword evidence="1" id="KW-0472">Membrane</keyword>
<evidence type="ECO:0000313" key="2">
    <source>
        <dbReference type="EMBL" id="EKW98558.1"/>
    </source>
</evidence>
<evidence type="ECO:0000256" key="1">
    <source>
        <dbReference type="SAM" id="Phobius"/>
    </source>
</evidence>
<dbReference type="InterPro" id="IPR018672">
    <property type="entry name" value="DUF2140"/>
</dbReference>
<comment type="caution">
    <text evidence="2">The sequence shown here is derived from an EMBL/GenBank/DDBJ whole genome shotgun (WGS) entry which is preliminary data.</text>
</comment>
<dbReference type="EMBL" id="ANAG01000017">
    <property type="protein sequence ID" value="EKW98558.1"/>
    <property type="molecule type" value="Genomic_DNA"/>
</dbReference>
<dbReference type="RefSeq" id="WP_009554473.1">
    <property type="nucleotide sequence ID" value="NZ_ANAG01000017.1"/>
</dbReference>
<sequence>MVQKETHKKNYWKWAFAVLLALNIAGGIFITSKIMTPTVEQTELPKQQITQKKYSEIDVSANKSQLVAAINYYLRKNSQKTGVQYHFALHKKAAILIGTTKVLGEKVSFTLYTKPYLDKRGNIALKAQSVAIGSLNAPPAFILKYVKNNYDLGKWATIDDKKELITLNMNSLTNKNKIKIKGEKLDLQHNDIRFKVQIPLE</sequence>
<evidence type="ECO:0008006" key="4">
    <source>
        <dbReference type="Google" id="ProtNLM"/>
    </source>
</evidence>
<dbReference type="PATRIC" id="fig|1227363.6.peg.1198"/>
<protein>
    <recommendedName>
        <fullName evidence="4">Extracellular protein</fullName>
    </recommendedName>
</protein>
<name>M5J416_9LACO</name>